<evidence type="ECO:0000313" key="3">
    <source>
        <dbReference type="Proteomes" id="UP000647491"/>
    </source>
</evidence>
<dbReference type="EMBL" id="JACRTJ010000025">
    <property type="protein sequence ID" value="MBC8599931.1"/>
    <property type="molecule type" value="Genomic_DNA"/>
</dbReference>
<accession>A0ABR7NUX7</accession>
<gene>
    <name evidence="2" type="ORF">H8708_11955</name>
</gene>
<keyword evidence="1" id="KW-0472">Membrane</keyword>
<name>A0ABR7NUX7_9FIRM</name>
<keyword evidence="1" id="KW-0812">Transmembrane</keyword>
<keyword evidence="1" id="KW-1133">Transmembrane helix</keyword>
<keyword evidence="3" id="KW-1185">Reference proteome</keyword>
<comment type="caution">
    <text evidence="2">The sequence shown here is derived from an EMBL/GenBank/DDBJ whole genome shotgun (WGS) entry which is preliminary data.</text>
</comment>
<evidence type="ECO:0000256" key="1">
    <source>
        <dbReference type="SAM" id="Phobius"/>
    </source>
</evidence>
<feature type="transmembrane region" description="Helical" evidence="1">
    <location>
        <begin position="40"/>
        <end position="62"/>
    </location>
</feature>
<organism evidence="2 3">
    <name type="scientific">Enterocloster hominis</name>
    <name type="common">ex Liu et al. 2021</name>
    <dbReference type="NCBI Taxonomy" id="2763663"/>
    <lineage>
        <taxon>Bacteria</taxon>
        <taxon>Bacillati</taxon>
        <taxon>Bacillota</taxon>
        <taxon>Clostridia</taxon>
        <taxon>Lachnospirales</taxon>
        <taxon>Lachnospiraceae</taxon>
        <taxon>Enterocloster</taxon>
    </lineage>
</organism>
<protein>
    <submittedName>
        <fullName evidence="2">DUF4366 domain-containing protein</fullName>
    </submittedName>
</protein>
<dbReference type="RefSeq" id="WP_215654354.1">
    <property type="nucleotide sequence ID" value="NZ_JACRTJ010000025.1"/>
</dbReference>
<dbReference type="Proteomes" id="UP000647491">
    <property type="component" value="Unassembled WGS sequence"/>
</dbReference>
<evidence type="ECO:0000313" key="2">
    <source>
        <dbReference type="EMBL" id="MBC8599931.1"/>
    </source>
</evidence>
<proteinExistence type="predicted"/>
<reference evidence="2 3" key="1">
    <citation type="submission" date="2020-08" db="EMBL/GenBank/DDBJ databases">
        <title>Genome public.</title>
        <authorList>
            <person name="Liu C."/>
            <person name="Sun Q."/>
        </authorList>
    </citation>
    <scope>NUCLEOTIDE SEQUENCE [LARGE SCALE GENOMIC DNA]</scope>
    <source>
        <strain evidence="2 3">BX10</strain>
    </source>
</reference>
<sequence length="107" mass="12554">MNKFDFMGKDAVSKMEDLMNVSRLNELLHKKEEEEKKKNCILWVLAIFGAVAAVAAIAYGVYRFFTPDYLEDFEDDFDDDFDDDFFEDEDEEMPVRKTEAKEEKSAE</sequence>